<dbReference type="STRING" id="1140003.OMY_00450"/>
<dbReference type="InterPro" id="IPR000064">
    <property type="entry name" value="NLP_P60_dom"/>
</dbReference>
<evidence type="ECO:0000256" key="1">
    <source>
        <dbReference type="ARBA" id="ARBA00004241"/>
    </source>
</evidence>
<evidence type="ECO:0000313" key="8">
    <source>
        <dbReference type="EMBL" id="EOT87389.1"/>
    </source>
</evidence>
<protein>
    <recommendedName>
        <fullName evidence="7">NlpC/P60 domain-containing protein</fullName>
    </recommendedName>
</protein>
<dbReference type="RefSeq" id="WP_016184941.1">
    <property type="nucleotide sequence ID" value="NZ_ASWO01000001.1"/>
</dbReference>
<feature type="domain" description="NlpC/P60" evidence="7">
    <location>
        <begin position="467"/>
        <end position="591"/>
    </location>
</feature>
<dbReference type="InterPro" id="IPR051202">
    <property type="entry name" value="Peptidase_C40"/>
</dbReference>
<dbReference type="PANTHER" id="PTHR47053">
    <property type="entry name" value="MUREIN DD-ENDOPEPTIDASE MEPH-RELATED"/>
    <property type="match status" value="1"/>
</dbReference>
<dbReference type="eggNOG" id="COG0791">
    <property type="taxonomic scope" value="Bacteria"/>
</dbReference>
<dbReference type="SUPFAM" id="SSF53955">
    <property type="entry name" value="Lysozyme-like"/>
    <property type="match status" value="1"/>
</dbReference>
<dbReference type="Gene3D" id="1.10.530.10">
    <property type="match status" value="1"/>
</dbReference>
<dbReference type="InterPro" id="IPR038765">
    <property type="entry name" value="Papain-like_cys_pep_sf"/>
</dbReference>
<keyword evidence="5" id="KW-0788">Thiol protease</keyword>
<dbReference type="AlphaFoldDB" id="S0P1J3"/>
<dbReference type="GO" id="GO:0009986">
    <property type="term" value="C:cell surface"/>
    <property type="evidence" value="ECO:0007669"/>
    <property type="project" value="UniProtKB-SubCell"/>
</dbReference>
<keyword evidence="9" id="KW-1185">Reference proteome</keyword>
<organism evidence="8 9">
    <name type="scientific">Enterococcus sulfureus ATCC 49903</name>
    <dbReference type="NCBI Taxonomy" id="1140003"/>
    <lineage>
        <taxon>Bacteria</taxon>
        <taxon>Bacillati</taxon>
        <taxon>Bacillota</taxon>
        <taxon>Bacilli</taxon>
        <taxon>Lactobacillales</taxon>
        <taxon>Enterococcaceae</taxon>
        <taxon>Enterococcus</taxon>
    </lineage>
</organism>
<reference evidence="8 9" key="1">
    <citation type="submission" date="2013-03" db="EMBL/GenBank/DDBJ databases">
        <title>The Genome Sequence of Enterococcus sulfureus ATCC_49903 (PacBio/Illumina hybrid assembly).</title>
        <authorList>
            <consortium name="The Broad Institute Genomics Platform"/>
            <consortium name="The Broad Institute Genome Sequencing Center for Infectious Disease"/>
            <person name="Earl A."/>
            <person name="Russ C."/>
            <person name="Gilmore M."/>
            <person name="Surin D."/>
            <person name="Walker B."/>
            <person name="Young S."/>
            <person name="Zeng Q."/>
            <person name="Gargeya S."/>
            <person name="Fitzgerald M."/>
            <person name="Haas B."/>
            <person name="Abouelleil A."/>
            <person name="Allen A.W."/>
            <person name="Alvarado L."/>
            <person name="Arachchi H.M."/>
            <person name="Berlin A.M."/>
            <person name="Chapman S.B."/>
            <person name="Gainer-Dewar J."/>
            <person name="Goldberg J."/>
            <person name="Griggs A."/>
            <person name="Gujja S."/>
            <person name="Hansen M."/>
            <person name="Howarth C."/>
            <person name="Imamovic A."/>
            <person name="Ireland A."/>
            <person name="Larimer J."/>
            <person name="McCowan C."/>
            <person name="Murphy C."/>
            <person name="Pearson M."/>
            <person name="Poon T.W."/>
            <person name="Priest M."/>
            <person name="Roberts A."/>
            <person name="Saif S."/>
            <person name="Shea T."/>
            <person name="Sisk P."/>
            <person name="Sykes S."/>
            <person name="Wortman J."/>
            <person name="Nusbaum C."/>
            <person name="Birren B."/>
        </authorList>
    </citation>
    <scope>NUCLEOTIDE SEQUENCE [LARGE SCALE GENOMIC DNA]</scope>
    <source>
        <strain evidence="8 9">ATCC 49903</strain>
    </source>
</reference>
<comment type="similarity">
    <text evidence="2">Belongs to the peptidase C40 family.</text>
</comment>
<accession>S0P1J3</accession>
<dbReference type="Proteomes" id="UP000015961">
    <property type="component" value="Unassembled WGS sequence"/>
</dbReference>
<evidence type="ECO:0000259" key="7">
    <source>
        <dbReference type="PROSITE" id="PS51935"/>
    </source>
</evidence>
<comment type="caution">
    <text evidence="8">The sequence shown here is derived from an EMBL/GenBank/DDBJ whole genome shotgun (WGS) entry which is preliminary data.</text>
</comment>
<dbReference type="Pfam" id="PF00877">
    <property type="entry name" value="NLPC_P60"/>
    <property type="match status" value="1"/>
</dbReference>
<keyword evidence="3" id="KW-0645">Protease</keyword>
<keyword evidence="4" id="KW-0378">Hydrolase</keyword>
<evidence type="ECO:0000256" key="5">
    <source>
        <dbReference type="ARBA" id="ARBA00022807"/>
    </source>
</evidence>
<dbReference type="Gene3D" id="3.90.1720.10">
    <property type="entry name" value="endopeptidase domain like (from Nostoc punctiforme)"/>
    <property type="match status" value="1"/>
</dbReference>
<dbReference type="PANTHER" id="PTHR47053:SF5">
    <property type="entry name" value="BIFUNCTIONAL MURAMIDASE_DL-ENDOPEPTIDASE CWLT"/>
    <property type="match status" value="1"/>
</dbReference>
<dbReference type="GO" id="GO:0008234">
    <property type="term" value="F:cysteine-type peptidase activity"/>
    <property type="evidence" value="ECO:0007669"/>
    <property type="project" value="UniProtKB-KW"/>
</dbReference>
<proteinExistence type="inferred from homology"/>
<dbReference type="InterPro" id="IPR047194">
    <property type="entry name" value="CwlT-like_lysozyme"/>
</dbReference>
<evidence type="ECO:0000256" key="6">
    <source>
        <dbReference type="SAM" id="MobiDB-lite"/>
    </source>
</evidence>
<comment type="subcellular location">
    <subcellularLocation>
        <location evidence="1">Cell surface</location>
    </subcellularLocation>
</comment>
<sequence length="607" mass="66253">MKENHFKKFKSTDTPKYSHANKIFYATVAALSGTLGTGISAYANEEKTETTLSKGKESDTSDVLATQDVATIPVGSETATAEVTQVVSEVTSITGSTAQSEHSQSSLSESLTSVSSTQESQSQTLSQSMSHTTSTSESTSQTSQSTSQTSEQLSTSTSVMQSTSFSESTSLSTSTSMSHSTSLSHSTSMSHSTSHSTSASTSMSHSSSMKKSQSMSLSQAHAMSVSTSTSLSLSEKTPPRPIVVKPIEQARPTTPSYTYTTPTVTTGNTYTSSSIVDSTFNLDHVLNNMTQKQFKLSDSVLQWKDLVTKVAKEQGMEQYVPLILAIIQVESNGTGTKDIMQSSESAGHGMNYFQTEEASVQQGVKHLRNVVEKAASYNKGYEKNIKLIAQAYNYGPGFIDYVHTHGGYYNLSVAQKYSKDVVAPSLGNTTGKTYKYSNFFSQAANNEFLYWNGGNYYYGNIVSSFVYQEFSPILMALDEFQGQEYVFGGKNPAMGFDCSGIVSWGLAKLDISLPSYTVSQWQMTTPVKLEDARPGDLIFFKGTYGDADFISHVEFYVDENTMFGSNGNGVGYHNFKDSYWQQHFAGVRRVTELSQVFDAKEHLNLNR</sequence>
<evidence type="ECO:0000256" key="2">
    <source>
        <dbReference type="ARBA" id="ARBA00007074"/>
    </source>
</evidence>
<name>S0P1J3_9ENTE</name>
<dbReference type="Pfam" id="PF13702">
    <property type="entry name" value="Lysozyme_like"/>
    <property type="match status" value="1"/>
</dbReference>
<evidence type="ECO:0000256" key="3">
    <source>
        <dbReference type="ARBA" id="ARBA00022670"/>
    </source>
</evidence>
<feature type="compositionally biased region" description="Low complexity" evidence="6">
    <location>
        <begin position="96"/>
        <end position="234"/>
    </location>
</feature>
<dbReference type="SUPFAM" id="SSF54001">
    <property type="entry name" value="Cysteine proteinases"/>
    <property type="match status" value="1"/>
</dbReference>
<feature type="region of interest" description="Disordered" evidence="6">
    <location>
        <begin position="94"/>
        <end position="242"/>
    </location>
</feature>
<dbReference type="EMBL" id="ASWO01000001">
    <property type="protein sequence ID" value="EOT87389.1"/>
    <property type="molecule type" value="Genomic_DNA"/>
</dbReference>
<evidence type="ECO:0000256" key="4">
    <source>
        <dbReference type="ARBA" id="ARBA00022801"/>
    </source>
</evidence>
<dbReference type="PROSITE" id="PS51935">
    <property type="entry name" value="NLPC_P60"/>
    <property type="match status" value="1"/>
</dbReference>
<dbReference type="CDD" id="cd16891">
    <property type="entry name" value="CwlT-like"/>
    <property type="match status" value="1"/>
</dbReference>
<dbReference type="OrthoDB" id="1654978at2"/>
<dbReference type="PATRIC" id="fig|1140003.3.peg.445"/>
<dbReference type="GO" id="GO:0006508">
    <property type="term" value="P:proteolysis"/>
    <property type="evidence" value="ECO:0007669"/>
    <property type="project" value="UniProtKB-KW"/>
</dbReference>
<gene>
    <name evidence="8" type="ORF">I573_00445</name>
</gene>
<dbReference type="eggNOG" id="COG0741">
    <property type="taxonomic scope" value="Bacteria"/>
</dbReference>
<evidence type="ECO:0000313" key="9">
    <source>
        <dbReference type="Proteomes" id="UP000015961"/>
    </source>
</evidence>
<dbReference type="InterPro" id="IPR023346">
    <property type="entry name" value="Lysozyme-like_dom_sf"/>
</dbReference>